<proteinExistence type="predicted"/>
<dbReference type="Proteomes" id="UP000828390">
    <property type="component" value="Unassembled WGS sequence"/>
</dbReference>
<comment type="caution">
    <text evidence="2">The sequence shown here is derived from an EMBL/GenBank/DDBJ whole genome shotgun (WGS) entry which is preliminary data.</text>
</comment>
<evidence type="ECO:0000256" key="1">
    <source>
        <dbReference type="SAM" id="MobiDB-lite"/>
    </source>
</evidence>
<name>A0A9D4DHW5_DREPO</name>
<sequence>MSQVEFTASAELLCVDCYVDHKSRWPWSPDEDAFAIRLVTLVRVTLVREYKSETTTLPVDETPARPPSVCTSGPGYSIADLGARLDTLIAARSSSSVLVPDLSPSASLHTDSSRTASSSSHCVPTAVSSI</sequence>
<keyword evidence="3" id="KW-1185">Reference proteome</keyword>
<dbReference type="AlphaFoldDB" id="A0A9D4DHW5"/>
<feature type="compositionally biased region" description="Low complexity" evidence="1">
    <location>
        <begin position="99"/>
        <end position="121"/>
    </location>
</feature>
<gene>
    <name evidence="2" type="ORF">DPMN_183270</name>
</gene>
<organism evidence="2 3">
    <name type="scientific">Dreissena polymorpha</name>
    <name type="common">Zebra mussel</name>
    <name type="synonym">Mytilus polymorpha</name>
    <dbReference type="NCBI Taxonomy" id="45954"/>
    <lineage>
        <taxon>Eukaryota</taxon>
        <taxon>Metazoa</taxon>
        <taxon>Spiralia</taxon>
        <taxon>Lophotrochozoa</taxon>
        <taxon>Mollusca</taxon>
        <taxon>Bivalvia</taxon>
        <taxon>Autobranchia</taxon>
        <taxon>Heteroconchia</taxon>
        <taxon>Euheterodonta</taxon>
        <taxon>Imparidentia</taxon>
        <taxon>Neoheterodontei</taxon>
        <taxon>Myida</taxon>
        <taxon>Dreissenoidea</taxon>
        <taxon>Dreissenidae</taxon>
        <taxon>Dreissena</taxon>
    </lineage>
</organism>
<feature type="region of interest" description="Disordered" evidence="1">
    <location>
        <begin position="99"/>
        <end position="130"/>
    </location>
</feature>
<reference evidence="2" key="1">
    <citation type="journal article" date="2019" name="bioRxiv">
        <title>The Genome of the Zebra Mussel, Dreissena polymorpha: A Resource for Invasive Species Research.</title>
        <authorList>
            <person name="McCartney M.A."/>
            <person name="Auch B."/>
            <person name="Kono T."/>
            <person name="Mallez S."/>
            <person name="Zhang Y."/>
            <person name="Obille A."/>
            <person name="Becker A."/>
            <person name="Abrahante J.E."/>
            <person name="Garbe J."/>
            <person name="Badalamenti J.P."/>
            <person name="Herman A."/>
            <person name="Mangelson H."/>
            <person name="Liachko I."/>
            <person name="Sullivan S."/>
            <person name="Sone E.D."/>
            <person name="Koren S."/>
            <person name="Silverstein K.A.T."/>
            <person name="Beckman K.B."/>
            <person name="Gohl D.M."/>
        </authorList>
    </citation>
    <scope>NUCLEOTIDE SEQUENCE</scope>
    <source>
        <strain evidence="2">Duluth1</strain>
        <tissue evidence="2">Whole animal</tissue>
    </source>
</reference>
<evidence type="ECO:0000313" key="2">
    <source>
        <dbReference type="EMBL" id="KAH3748815.1"/>
    </source>
</evidence>
<evidence type="ECO:0000313" key="3">
    <source>
        <dbReference type="Proteomes" id="UP000828390"/>
    </source>
</evidence>
<reference evidence="2" key="2">
    <citation type="submission" date="2020-11" db="EMBL/GenBank/DDBJ databases">
        <authorList>
            <person name="McCartney M.A."/>
            <person name="Auch B."/>
            <person name="Kono T."/>
            <person name="Mallez S."/>
            <person name="Becker A."/>
            <person name="Gohl D.M."/>
            <person name="Silverstein K.A.T."/>
            <person name="Koren S."/>
            <person name="Bechman K.B."/>
            <person name="Herman A."/>
            <person name="Abrahante J.E."/>
            <person name="Garbe J."/>
        </authorList>
    </citation>
    <scope>NUCLEOTIDE SEQUENCE</scope>
    <source>
        <strain evidence="2">Duluth1</strain>
        <tissue evidence="2">Whole animal</tissue>
    </source>
</reference>
<dbReference type="EMBL" id="JAIWYP010000010">
    <property type="protein sequence ID" value="KAH3748815.1"/>
    <property type="molecule type" value="Genomic_DNA"/>
</dbReference>
<accession>A0A9D4DHW5</accession>
<protein>
    <submittedName>
        <fullName evidence="2">Uncharacterized protein</fullName>
    </submittedName>
</protein>